<proteinExistence type="predicted"/>
<keyword evidence="2" id="KW-1185">Reference proteome</keyword>
<gene>
    <name evidence="1" type="ORF">HJO_11472</name>
</gene>
<accession>A0A059FM48</accession>
<evidence type="ECO:0000313" key="2">
    <source>
        <dbReference type="Proteomes" id="UP000025171"/>
    </source>
</evidence>
<organism evidence="1 2">
    <name type="scientific">Hyphomonas johnsonii MHS-2</name>
    <dbReference type="NCBI Taxonomy" id="1280950"/>
    <lineage>
        <taxon>Bacteria</taxon>
        <taxon>Pseudomonadati</taxon>
        <taxon>Pseudomonadota</taxon>
        <taxon>Alphaproteobacteria</taxon>
        <taxon>Hyphomonadales</taxon>
        <taxon>Hyphomonadaceae</taxon>
        <taxon>Hyphomonas</taxon>
    </lineage>
</organism>
<sequence length="368" mass="40409">MLRHVFLGAAALALSGCANHQPSKDGAMNLPGFMNRHNTIEMQRPTLPVTDFIKWYPEDRLRYGLELDYISGMSQRDYLFEEPNQELFRPMVARALKQAGLQARTAAGARYALQIEFTDLDTDAFGRNFAGKTDAIYRIVDRRTHAVVYENSIGSRFVAAYPGLNERDASLAYDVSAPGVIGAAQAFGAFTLYEGGLVELWNNNAKLQDFFGGDAIDEVSQAGWNDAYQSYTWVTGVAALSGPALVLLGQMNPLNYASLQLEPRGEHAGFTKARRGNLAETGMGARSARKRANQLNSHLLAQSLTVFLLDLAQKEDVRLTRLVACNDAPASTEDIIEAVRQRARVVSDDCRLYGAPDTSRGVGITAYQ</sequence>
<dbReference type="PATRIC" id="fig|1280950.3.peg.2298"/>
<comment type="caution">
    <text evidence="1">The sequence shown here is derived from an EMBL/GenBank/DDBJ whole genome shotgun (WGS) entry which is preliminary data.</text>
</comment>
<dbReference type="PROSITE" id="PS51257">
    <property type="entry name" value="PROKAR_LIPOPROTEIN"/>
    <property type="match status" value="1"/>
</dbReference>
<reference evidence="1 2" key="1">
    <citation type="journal article" date="2014" name="Antonie Van Leeuwenhoek">
        <title>Hyphomonas beringensis sp. nov. and Hyphomonas chukchiensis sp. nov., isolated from surface seawater of the Bering Sea and Chukchi Sea.</title>
        <authorList>
            <person name="Li C."/>
            <person name="Lai Q."/>
            <person name="Li G."/>
            <person name="Dong C."/>
            <person name="Wang J."/>
            <person name="Liao Y."/>
            <person name="Shao Z."/>
        </authorList>
    </citation>
    <scope>NUCLEOTIDE SEQUENCE [LARGE SCALE GENOMIC DNA]</scope>
    <source>
        <strain evidence="1 2">MHS-2</strain>
    </source>
</reference>
<protein>
    <recommendedName>
        <fullName evidence="3">Lipoprotein</fullName>
    </recommendedName>
</protein>
<dbReference type="OrthoDB" id="7616366at2"/>
<dbReference type="AlphaFoldDB" id="A0A059FM48"/>
<evidence type="ECO:0008006" key="3">
    <source>
        <dbReference type="Google" id="ProtNLM"/>
    </source>
</evidence>
<dbReference type="RefSeq" id="WP_035617000.1">
    <property type="nucleotide sequence ID" value="NZ_ARYK01000005.1"/>
</dbReference>
<name>A0A059FM48_9PROT</name>
<evidence type="ECO:0000313" key="1">
    <source>
        <dbReference type="EMBL" id="KCZ91734.1"/>
    </source>
</evidence>
<dbReference type="EMBL" id="ARYK01000005">
    <property type="protein sequence ID" value="KCZ91734.1"/>
    <property type="molecule type" value="Genomic_DNA"/>
</dbReference>
<dbReference type="Proteomes" id="UP000025171">
    <property type="component" value="Unassembled WGS sequence"/>
</dbReference>